<evidence type="ECO:0000313" key="2">
    <source>
        <dbReference type="Proteomes" id="UP001597344"/>
    </source>
</evidence>
<sequence length="273" mass="31119">MKKIIHILVLTLIFSSCEDVIEVDVPTGEPRLVIDASFEYYRNENPTTIEGGVKLTLSAPFFDNEVPTVSDATVFITNLNDNSIINFSESSEPGLFTPDTVEFVPEFDTSYQLTVVYDNETYIATAQLIPTVPIDDIIQGDGTLFDGDETEIIVFFTDNGNRDDFYLFDFDFNLFLPSEDRFYQGQAFNFSYFYEDMVAGQDVTIKILGIDKRYFEYSDLLIQQSDQEGGNPFQTPPSVLRGNIINTTDQDNYPLGYFNLSEANRFEFSIEER</sequence>
<dbReference type="Pfam" id="PF14054">
    <property type="entry name" value="DUF4249"/>
    <property type="match status" value="1"/>
</dbReference>
<dbReference type="PROSITE" id="PS51257">
    <property type="entry name" value="PROKAR_LIPOPROTEIN"/>
    <property type="match status" value="1"/>
</dbReference>
<name>A0ABW5B1B6_9FLAO</name>
<evidence type="ECO:0000313" key="1">
    <source>
        <dbReference type="EMBL" id="MFD2188450.1"/>
    </source>
</evidence>
<gene>
    <name evidence="1" type="ORF">ACFSJT_16710</name>
</gene>
<comment type="caution">
    <text evidence="1">The sequence shown here is derived from an EMBL/GenBank/DDBJ whole genome shotgun (WGS) entry which is preliminary data.</text>
</comment>
<dbReference type="RefSeq" id="WP_378321481.1">
    <property type="nucleotide sequence ID" value="NZ_JBHUHY010000016.1"/>
</dbReference>
<reference evidence="2" key="1">
    <citation type="journal article" date="2019" name="Int. J. Syst. Evol. Microbiol.">
        <title>The Global Catalogue of Microorganisms (GCM) 10K type strain sequencing project: providing services to taxonomists for standard genome sequencing and annotation.</title>
        <authorList>
            <consortium name="The Broad Institute Genomics Platform"/>
            <consortium name="The Broad Institute Genome Sequencing Center for Infectious Disease"/>
            <person name="Wu L."/>
            <person name="Ma J."/>
        </authorList>
    </citation>
    <scope>NUCLEOTIDE SEQUENCE [LARGE SCALE GENOMIC DNA]</scope>
    <source>
        <strain evidence="2">DT92</strain>
    </source>
</reference>
<accession>A0ABW5B1B6</accession>
<dbReference type="InterPro" id="IPR025345">
    <property type="entry name" value="DUF4249"/>
</dbReference>
<dbReference type="EMBL" id="JBHUHY010000016">
    <property type="protein sequence ID" value="MFD2188450.1"/>
    <property type="molecule type" value="Genomic_DNA"/>
</dbReference>
<protein>
    <submittedName>
        <fullName evidence="1">DUF4249 family protein</fullName>
    </submittedName>
</protein>
<dbReference type="Proteomes" id="UP001597344">
    <property type="component" value="Unassembled WGS sequence"/>
</dbReference>
<keyword evidence="2" id="KW-1185">Reference proteome</keyword>
<organism evidence="1 2">
    <name type="scientific">Aquimarina celericrescens</name>
    <dbReference type="NCBI Taxonomy" id="1964542"/>
    <lineage>
        <taxon>Bacteria</taxon>
        <taxon>Pseudomonadati</taxon>
        <taxon>Bacteroidota</taxon>
        <taxon>Flavobacteriia</taxon>
        <taxon>Flavobacteriales</taxon>
        <taxon>Flavobacteriaceae</taxon>
        <taxon>Aquimarina</taxon>
    </lineage>
</organism>
<proteinExistence type="predicted"/>